<proteinExistence type="predicted"/>
<sequence>MTPGRPREHAGTAAGLTRLEGYLSAEAHLREARLQAEAFVLRLPWLSTAQQEEVARRYAEAHVAQATQALKQVARRSAELRDEYSRRYELLRRRLLCVTVASLTGGVALLSGLAAWFLPLR</sequence>
<keyword evidence="1" id="KW-0472">Membrane</keyword>
<evidence type="ECO:0000313" key="2">
    <source>
        <dbReference type="EMBL" id="GGQ07320.1"/>
    </source>
</evidence>
<evidence type="ECO:0008006" key="4">
    <source>
        <dbReference type="Google" id="ProtNLM"/>
    </source>
</evidence>
<comment type="caution">
    <text evidence="2">The sequence shown here is derived from an EMBL/GenBank/DDBJ whole genome shotgun (WGS) entry which is preliminary data.</text>
</comment>
<name>A0A918AZK8_9ACTN</name>
<dbReference type="RefSeq" id="WP_189533357.1">
    <property type="nucleotide sequence ID" value="NZ_BMSV01000005.1"/>
</dbReference>
<feature type="transmembrane region" description="Helical" evidence="1">
    <location>
        <begin position="95"/>
        <end position="118"/>
    </location>
</feature>
<evidence type="ECO:0000313" key="3">
    <source>
        <dbReference type="Proteomes" id="UP000654123"/>
    </source>
</evidence>
<keyword evidence="1" id="KW-1133">Transmembrane helix</keyword>
<organism evidence="2 3">
    <name type="scientific">Streptomyces roseolilacinus</name>
    <dbReference type="NCBI Taxonomy" id="66904"/>
    <lineage>
        <taxon>Bacteria</taxon>
        <taxon>Bacillati</taxon>
        <taxon>Actinomycetota</taxon>
        <taxon>Actinomycetes</taxon>
        <taxon>Kitasatosporales</taxon>
        <taxon>Streptomycetaceae</taxon>
        <taxon>Streptomyces</taxon>
    </lineage>
</organism>
<dbReference type="Proteomes" id="UP000654123">
    <property type="component" value="Unassembled WGS sequence"/>
</dbReference>
<dbReference type="AlphaFoldDB" id="A0A918AZK8"/>
<accession>A0A918AZK8</accession>
<reference evidence="2" key="2">
    <citation type="submission" date="2020-09" db="EMBL/GenBank/DDBJ databases">
        <authorList>
            <person name="Sun Q."/>
            <person name="Ohkuma M."/>
        </authorList>
    </citation>
    <scope>NUCLEOTIDE SEQUENCE</scope>
    <source>
        <strain evidence="2">JCM 4335</strain>
    </source>
</reference>
<keyword evidence="1" id="KW-0812">Transmembrane</keyword>
<reference evidence="2" key="1">
    <citation type="journal article" date="2014" name="Int. J. Syst. Evol. Microbiol.">
        <title>Complete genome sequence of Corynebacterium casei LMG S-19264T (=DSM 44701T), isolated from a smear-ripened cheese.</title>
        <authorList>
            <consortium name="US DOE Joint Genome Institute (JGI-PGF)"/>
            <person name="Walter F."/>
            <person name="Albersmeier A."/>
            <person name="Kalinowski J."/>
            <person name="Ruckert C."/>
        </authorList>
    </citation>
    <scope>NUCLEOTIDE SEQUENCE</scope>
    <source>
        <strain evidence="2">JCM 4335</strain>
    </source>
</reference>
<dbReference type="EMBL" id="BMSV01000005">
    <property type="protein sequence ID" value="GGQ07320.1"/>
    <property type="molecule type" value="Genomic_DNA"/>
</dbReference>
<gene>
    <name evidence="2" type="ORF">GCM10010249_26970</name>
</gene>
<protein>
    <recommendedName>
        <fullName evidence="4">Cytochrome C oxidase subunit I</fullName>
    </recommendedName>
</protein>
<keyword evidence="3" id="KW-1185">Reference proteome</keyword>
<evidence type="ECO:0000256" key="1">
    <source>
        <dbReference type="SAM" id="Phobius"/>
    </source>
</evidence>